<organism evidence="1 2">
    <name type="scientific">Mycobacterium ulcerans str. Harvey</name>
    <dbReference type="NCBI Taxonomy" id="1299332"/>
    <lineage>
        <taxon>Bacteria</taxon>
        <taxon>Bacillati</taxon>
        <taxon>Actinomycetota</taxon>
        <taxon>Actinomycetes</taxon>
        <taxon>Mycobacteriales</taxon>
        <taxon>Mycobacteriaceae</taxon>
        <taxon>Mycobacterium</taxon>
        <taxon>Mycobacterium ulcerans group</taxon>
    </lineage>
</organism>
<protein>
    <submittedName>
        <fullName evidence="1">Uncharacterized protein</fullName>
    </submittedName>
</protein>
<evidence type="ECO:0000313" key="1">
    <source>
        <dbReference type="EMBL" id="EUA92882.1"/>
    </source>
</evidence>
<comment type="caution">
    <text evidence="1">The sequence shown here is derived from an EMBL/GenBank/DDBJ whole genome shotgun (WGS) entry which is preliminary data.</text>
</comment>
<dbReference type="Proteomes" id="UP000020681">
    <property type="component" value="Unassembled WGS sequence"/>
</dbReference>
<dbReference type="EMBL" id="JAOL01000070">
    <property type="protein sequence ID" value="EUA92882.1"/>
    <property type="molecule type" value="Genomic_DNA"/>
</dbReference>
<proteinExistence type="predicted"/>
<gene>
    <name evidence="1" type="ORF">I551_0631</name>
</gene>
<keyword evidence="2" id="KW-1185">Reference proteome</keyword>
<accession>A0ABP3AP21</accession>
<reference evidence="1 2" key="1">
    <citation type="submission" date="2014-01" db="EMBL/GenBank/DDBJ databases">
        <authorList>
            <person name="Dobos K."/>
            <person name="Lenaerts A."/>
            <person name="Ordway D."/>
            <person name="DeGroote M.A."/>
            <person name="Parker T."/>
            <person name="Sizemore C."/>
            <person name="Tallon L.J."/>
            <person name="Sadzewicz L.K."/>
            <person name="Sengamalay N."/>
            <person name="Fraser C.M."/>
            <person name="Hine E."/>
            <person name="Shefchek K.A."/>
            <person name="Das S.P."/>
            <person name="Tettelin H."/>
        </authorList>
    </citation>
    <scope>NUCLEOTIDE SEQUENCE [LARGE SCALE GENOMIC DNA]</scope>
    <source>
        <strain evidence="1 2">Harvey</strain>
    </source>
</reference>
<sequence length="37" mass="4341">MHWSQMPWHKIDTPPGRCLSTGKLFVKTNCVSPNWRT</sequence>
<evidence type="ECO:0000313" key="2">
    <source>
        <dbReference type="Proteomes" id="UP000020681"/>
    </source>
</evidence>
<name>A0ABP3AP21_MYCUL</name>